<sequence>MYQEKSSKTYTKYINRQFWKDALEHQYPAEKLEQFFNQYHKNPDELKIAIDNLNLCKFPDLLQFCLETLVFMSKQNIQNHKYYIEQILQTSNFHSLFKKELDIMKNKVNQARGIDFQQFQQFINYFLKFVEYSQKLQLKYLPQYLDQLESTVVILMRNNSSFNQQFQQIQNFKKPINFSSNNPSTQIQPNLNNSVIVNPGNYQQQNSQNKYQPRNYQVEYKPIQPQNYQSSSQNNTPSNQQQQNFLPEPIYNPQQNQQYKPRNYFNQQTQQTNQQQSNYQIQNIQHSNNDFDDFQMLQKDQYSQPQQFNYSNKTYQQQSYNQYQQNDLMNSQKIQDNFRKLSIQSYDSQTSYKPYGYKESPYVEKKSSQISQSTSIQSNNTQFSQTQGDKNCQLLNSFNQNELQEKNNQVQEQHFQFLNQKYDIKYYEEMKNFYTQKQKKEQKSRLIQMDNVCVSYKNCPIGPIISEFENVSDKAYVYGGNIFEIPFGSAFQSTELFLNNHFFILREDYLKSFRIVVNNLKVSGFENIDYQVLQNAFLYYNVLIENITVTNRGFQFIVTMNVYEPKNVRTNWQKTTRLMPGSLLLLSTTSLEFMLFGTVVEKPKSEQNGRVYISITIIGLSMKEQLRFVNSLLSQETQLIAIENKIYFEIYTHFLSCLQNIEPSHLPFADQIVFGSKIMPIPGYLNRPQIIKEGIQYDIDLKFDLHKQKQIGQQQRVNIFREWPKVNQESLDESQLKAIQIILKNGISLIQGPPGTGKTFCGALGVRILLQNQFKWNDQFQQRQNKPILIVCQTNHALDQFLRHILTFCRMDDIVRIGGRCKEKDFEPMLLQFNQQDRKIHFRWDLFLDLRDDLDRKLRNLLNLIDNVNYKDVEQYMPDLFEMVVSQYLEIEDLNFKNPIDVESKKIIMHMWLDNFKPREEQAQKIIEKEQSYKNYLKKEQLNKKQFKPILVYKYSDLDIQFQLNEDARKQLEKDEEEENVLDENQNLDSDEEENRKVLITSENTGKEEFIKKLINDSRTIKRLLNRLSKDNEASFIKIMNDINGNRNYKIWEMPQTKRNIISRYIFSQKFQYLFKLLEEEVNIFEDYINKLKQAYIDRDLKYIQSKQIVGVTLSGCAKYAEKLSNLNFNILIVEEAGEVLESNLVAVLSKQISHLILIGDHQQLKPHMECYELELKFRANISLFERLIKNGLEYVTLKYQRRMKSSFADFIRLIYSNYHDHASIQEQNKIHLEGFKSDLLLFNHHHNEDQRIHSSSKQNRFEAQMIIRMVDYMLKNRIQEKQITILTTYIRQALYIQQELRNRAIKVQSIDNYQGEENDIILLSLVRSNYNNKLGFVAIDNRICVAFSRARLGLYVFGNFDFIQDCIKDELMKNPQKRNPDISDLWLKIINLANQKGVIKDFIELECSSHKQVTKIYDIGDWDQVKNGGCQSICNIKFPCGHTCKKKCHKSDHKQQDCQEQCNKQLKCGHYCHGQCNQIHCPPCKTLIEKKIQSCGHITKVLCSDYNLNTKCRESCNKILNCGHQCSLKCMDDCKNNKCLHSLQYILPRCKHQISIRCDDLNYVDKLICSFNCQNVQICGHYCSGTCGVCFDKFHKPCIQKCDKLQRCGHKCQLLCSQECYMCQEQCLIKCNCNIRCKYKCNQECYQCTRPCSLKCQHSQCNNKCYQICDRQPCNHRCTQTLQCGCQCMGFCGEVCPSVCQVKQHNNQFADKNTIYYQLECECNLTVEAEFLDQYFDKEQENFIHCPKCKQIIWKSSRYQKQVKESLKWFNKLKQDNIKKYDITNDKIQNAINLVNQKLQFIQQNKLKDKDSFLDNILKELKNESKLTSSGRDSKMPYHYFKCIKNQMKCYEKSVKLIQSLNDSLIFQFHKHNLITEYLMNENFRINHSKAFWWKVLFKLDNLLLFQQSLNLFQNTKNKQFQDISFEIEDSNFFLDDQKKQEFEKILNKPLQ</sequence>
<dbReference type="CDD" id="cd18808">
    <property type="entry name" value="SF1_C_Upf1"/>
    <property type="match status" value="1"/>
</dbReference>
<evidence type="ECO:0000256" key="1">
    <source>
        <dbReference type="SAM" id="MobiDB-lite"/>
    </source>
</evidence>
<dbReference type="GO" id="GO:0031380">
    <property type="term" value="C:nuclear RNA-directed RNA polymerase complex"/>
    <property type="evidence" value="ECO:0007669"/>
    <property type="project" value="TreeGrafter"/>
</dbReference>
<feature type="region of interest" description="Disordered" evidence="1">
    <location>
        <begin position="226"/>
        <end position="256"/>
    </location>
</feature>
<dbReference type="Pfam" id="PF13086">
    <property type="entry name" value="AAA_11"/>
    <property type="match status" value="1"/>
</dbReference>
<proteinExistence type="predicted"/>
<dbReference type="GO" id="GO:0004386">
    <property type="term" value="F:helicase activity"/>
    <property type="evidence" value="ECO:0007669"/>
    <property type="project" value="InterPro"/>
</dbReference>
<feature type="region of interest" description="Disordered" evidence="1">
    <location>
        <begin position="180"/>
        <end position="211"/>
    </location>
</feature>
<evidence type="ECO:0000259" key="3">
    <source>
        <dbReference type="Pfam" id="PF13087"/>
    </source>
</evidence>
<evidence type="ECO:0008006" key="7">
    <source>
        <dbReference type="Google" id="ProtNLM"/>
    </source>
</evidence>
<dbReference type="CDD" id="cd06008">
    <property type="entry name" value="NF-X1-zinc-finger"/>
    <property type="match status" value="3"/>
</dbReference>
<feature type="domain" description="DNA2/NAM7 helicase-like C-terminal" evidence="3">
    <location>
        <begin position="1182"/>
        <end position="1360"/>
    </location>
</feature>
<feature type="compositionally biased region" description="Polar residues" evidence="1">
    <location>
        <begin position="180"/>
        <end position="196"/>
    </location>
</feature>
<feature type="compositionally biased region" description="Low complexity" evidence="1">
    <location>
        <begin position="201"/>
        <end position="211"/>
    </location>
</feature>
<dbReference type="InterPro" id="IPR057373">
    <property type="entry name" value="ZNFX1"/>
</dbReference>
<feature type="domain" description="DNA2/NAM7 helicase helicase" evidence="2">
    <location>
        <begin position="731"/>
        <end position="1167"/>
    </location>
</feature>
<evidence type="ECO:0000313" key="6">
    <source>
        <dbReference type="Proteomes" id="UP000692954"/>
    </source>
</evidence>
<feature type="compositionally biased region" description="Low complexity" evidence="1">
    <location>
        <begin position="226"/>
        <end position="244"/>
    </location>
</feature>
<feature type="domain" description="ZNFX1" evidence="4">
    <location>
        <begin position="534"/>
        <end position="615"/>
    </location>
</feature>
<dbReference type="PANTHER" id="PTHR10887:SF341">
    <property type="entry name" value="NFX1-TYPE ZINC FINGER-CONTAINING PROTEIN 1"/>
    <property type="match status" value="1"/>
</dbReference>
<dbReference type="PANTHER" id="PTHR10887">
    <property type="entry name" value="DNA2/NAM7 HELICASE FAMILY"/>
    <property type="match status" value="1"/>
</dbReference>
<reference evidence="5" key="1">
    <citation type="submission" date="2021-01" db="EMBL/GenBank/DDBJ databases">
        <authorList>
            <consortium name="Genoscope - CEA"/>
            <person name="William W."/>
        </authorList>
    </citation>
    <scope>NUCLEOTIDE SEQUENCE</scope>
</reference>
<dbReference type="Pfam" id="PF13087">
    <property type="entry name" value="AAA_12"/>
    <property type="match status" value="1"/>
</dbReference>
<dbReference type="InterPro" id="IPR047187">
    <property type="entry name" value="SF1_C_Upf1"/>
</dbReference>
<gene>
    <name evidence="5" type="ORF">PSON_ATCC_30995.1.T0530090</name>
</gene>
<accession>A0A8S1NGZ0</accession>
<evidence type="ECO:0000259" key="4">
    <source>
        <dbReference type="Pfam" id="PF25396"/>
    </source>
</evidence>
<evidence type="ECO:0000259" key="2">
    <source>
        <dbReference type="Pfam" id="PF13086"/>
    </source>
</evidence>
<keyword evidence="6" id="KW-1185">Reference proteome</keyword>
<feature type="region of interest" description="Disordered" evidence="1">
    <location>
        <begin position="973"/>
        <end position="994"/>
    </location>
</feature>
<name>A0A8S1NGZ0_9CILI</name>
<dbReference type="Pfam" id="PF25396">
    <property type="entry name" value="ZNFX1"/>
    <property type="match status" value="1"/>
</dbReference>
<dbReference type="InterPro" id="IPR041679">
    <property type="entry name" value="DNA2/NAM7-like_C"/>
</dbReference>
<dbReference type="GO" id="GO:0031048">
    <property type="term" value="P:regulatory ncRNA-mediated heterochromatin formation"/>
    <property type="evidence" value="ECO:0007669"/>
    <property type="project" value="TreeGrafter"/>
</dbReference>
<evidence type="ECO:0000313" key="5">
    <source>
        <dbReference type="EMBL" id="CAD8088773.1"/>
    </source>
</evidence>
<dbReference type="EMBL" id="CAJJDN010000053">
    <property type="protein sequence ID" value="CAD8088773.1"/>
    <property type="molecule type" value="Genomic_DNA"/>
</dbReference>
<dbReference type="Proteomes" id="UP000692954">
    <property type="component" value="Unassembled WGS sequence"/>
</dbReference>
<dbReference type="OrthoDB" id="392140at2759"/>
<protein>
    <recommendedName>
        <fullName evidence="7">P-loop containing nucleoside triphosphate hydrolase</fullName>
    </recommendedName>
</protein>
<dbReference type="InterPro" id="IPR041677">
    <property type="entry name" value="DNA2/NAM7_AAA_11"/>
</dbReference>
<comment type="caution">
    <text evidence="5">The sequence shown here is derived from an EMBL/GenBank/DDBJ whole genome shotgun (WGS) entry which is preliminary data.</text>
</comment>
<dbReference type="InterPro" id="IPR045055">
    <property type="entry name" value="DNA2/NAM7-like"/>
</dbReference>
<organism evidence="5 6">
    <name type="scientific">Paramecium sonneborni</name>
    <dbReference type="NCBI Taxonomy" id="65129"/>
    <lineage>
        <taxon>Eukaryota</taxon>
        <taxon>Sar</taxon>
        <taxon>Alveolata</taxon>
        <taxon>Ciliophora</taxon>
        <taxon>Intramacronucleata</taxon>
        <taxon>Oligohymenophorea</taxon>
        <taxon>Peniculida</taxon>
        <taxon>Parameciidae</taxon>
        <taxon>Paramecium</taxon>
    </lineage>
</organism>